<dbReference type="Proteomes" id="UP001597114">
    <property type="component" value="Unassembled WGS sequence"/>
</dbReference>
<sequence length="335" mass="35145">MSKIHPPFDPDVAAALVAINGVLPSSITPELIGRLREVTEAGHTLSLEEIRRHVHADEMTVPGPAGDAEVPLLVMRPHGSDPAVRLPGLYFIHGGGMVAGTNRTGVDWALAWMAEISMAVVSVDYRLAPEHPHPAPVEDCYAGLEWVGSHVGELGIDPDRLVIAGGSAGGGLAAAMALLARDRGGPGVRAQMLICPMLDDRAITPSSTELVGEGVWDSISNATGWSALLGPAAGGPGVSPYAAPARATDLSGLPTAFVEAGAVETFRDESVDYASRIWQAGGQAELHIWPGGCHGFDEVIPEAPLAREARAARLNWLRRVLSEDHRAAALRPGVR</sequence>
<dbReference type="PANTHER" id="PTHR48081:SF8">
    <property type="entry name" value="ALPHA_BETA HYDROLASE FOLD-3 DOMAIN-CONTAINING PROTEIN-RELATED"/>
    <property type="match status" value="1"/>
</dbReference>
<evidence type="ECO:0000256" key="1">
    <source>
        <dbReference type="ARBA" id="ARBA00022801"/>
    </source>
</evidence>
<dbReference type="GO" id="GO:0016787">
    <property type="term" value="F:hydrolase activity"/>
    <property type="evidence" value="ECO:0007669"/>
    <property type="project" value="UniProtKB-KW"/>
</dbReference>
<dbReference type="InterPro" id="IPR029058">
    <property type="entry name" value="AB_hydrolase_fold"/>
</dbReference>
<keyword evidence="1 3" id="KW-0378">Hydrolase</keyword>
<dbReference type="RefSeq" id="WP_344720021.1">
    <property type="nucleotide sequence ID" value="NZ_BAAAUS010000006.1"/>
</dbReference>
<proteinExistence type="predicted"/>
<keyword evidence="4" id="KW-1185">Reference proteome</keyword>
<dbReference type="Gene3D" id="3.40.50.1820">
    <property type="entry name" value="alpha/beta hydrolase"/>
    <property type="match status" value="1"/>
</dbReference>
<evidence type="ECO:0000259" key="2">
    <source>
        <dbReference type="Pfam" id="PF07859"/>
    </source>
</evidence>
<dbReference type="SUPFAM" id="SSF53474">
    <property type="entry name" value="alpha/beta-Hydrolases"/>
    <property type="match status" value="1"/>
</dbReference>
<name>A0ABW4ERZ8_9PSEU</name>
<reference evidence="4" key="1">
    <citation type="journal article" date="2019" name="Int. J. Syst. Evol. Microbiol.">
        <title>The Global Catalogue of Microorganisms (GCM) 10K type strain sequencing project: providing services to taxonomists for standard genome sequencing and annotation.</title>
        <authorList>
            <consortium name="The Broad Institute Genomics Platform"/>
            <consortium name="The Broad Institute Genome Sequencing Center for Infectious Disease"/>
            <person name="Wu L."/>
            <person name="Ma J."/>
        </authorList>
    </citation>
    <scope>NUCLEOTIDE SEQUENCE [LARGE SCALE GENOMIC DNA]</scope>
    <source>
        <strain evidence="4">CCM 7043</strain>
    </source>
</reference>
<dbReference type="EMBL" id="JBHUCO010000012">
    <property type="protein sequence ID" value="MFD1517993.1"/>
    <property type="molecule type" value="Genomic_DNA"/>
</dbReference>
<dbReference type="InterPro" id="IPR050300">
    <property type="entry name" value="GDXG_lipolytic_enzyme"/>
</dbReference>
<accession>A0ABW4ERZ8</accession>
<gene>
    <name evidence="3" type="ORF">ACFSJD_10865</name>
</gene>
<feature type="domain" description="Alpha/beta hydrolase fold-3" evidence="2">
    <location>
        <begin position="90"/>
        <end position="296"/>
    </location>
</feature>
<comment type="caution">
    <text evidence="3">The sequence shown here is derived from an EMBL/GenBank/DDBJ whole genome shotgun (WGS) entry which is preliminary data.</text>
</comment>
<dbReference type="PANTHER" id="PTHR48081">
    <property type="entry name" value="AB HYDROLASE SUPERFAMILY PROTEIN C4A8.06C"/>
    <property type="match status" value="1"/>
</dbReference>
<dbReference type="Pfam" id="PF07859">
    <property type="entry name" value="Abhydrolase_3"/>
    <property type="match status" value="1"/>
</dbReference>
<organism evidence="3 4">
    <name type="scientific">Pseudonocardia yunnanensis</name>
    <dbReference type="NCBI Taxonomy" id="58107"/>
    <lineage>
        <taxon>Bacteria</taxon>
        <taxon>Bacillati</taxon>
        <taxon>Actinomycetota</taxon>
        <taxon>Actinomycetes</taxon>
        <taxon>Pseudonocardiales</taxon>
        <taxon>Pseudonocardiaceae</taxon>
        <taxon>Pseudonocardia</taxon>
    </lineage>
</organism>
<dbReference type="InterPro" id="IPR013094">
    <property type="entry name" value="AB_hydrolase_3"/>
</dbReference>
<protein>
    <submittedName>
        <fullName evidence="3">Alpha/beta hydrolase</fullName>
    </submittedName>
</protein>
<evidence type="ECO:0000313" key="4">
    <source>
        <dbReference type="Proteomes" id="UP001597114"/>
    </source>
</evidence>
<evidence type="ECO:0000313" key="3">
    <source>
        <dbReference type="EMBL" id="MFD1517993.1"/>
    </source>
</evidence>